<evidence type="ECO:0000313" key="3">
    <source>
        <dbReference type="EMBL" id="UJO20011.1"/>
    </source>
</evidence>
<dbReference type="Pfam" id="PF00106">
    <property type="entry name" value="adh_short"/>
    <property type="match status" value="1"/>
</dbReference>
<dbReference type="GO" id="GO:0048038">
    <property type="term" value="F:quinone binding"/>
    <property type="evidence" value="ECO:0007669"/>
    <property type="project" value="TreeGrafter"/>
</dbReference>
<name>A0A9Q8PCN7_PASFU</name>
<dbReference type="Gene3D" id="3.40.50.720">
    <property type="entry name" value="NAD(P)-binding Rossmann-like Domain"/>
    <property type="match status" value="2"/>
</dbReference>
<dbReference type="InterPro" id="IPR036291">
    <property type="entry name" value="NAD(P)-bd_dom_sf"/>
</dbReference>
<reference evidence="3" key="2">
    <citation type="journal article" date="2022" name="Microb. Genom.">
        <title>A chromosome-scale genome assembly of the tomato pathogen Cladosporium fulvum reveals a compartmentalized genome architecture and the presence of a dispensable chromosome.</title>
        <authorList>
            <person name="Zaccaron A.Z."/>
            <person name="Chen L.H."/>
            <person name="Samaras A."/>
            <person name="Stergiopoulos I."/>
        </authorList>
    </citation>
    <scope>NUCLEOTIDE SEQUENCE</scope>
    <source>
        <strain evidence="3">Race5_Kim</strain>
    </source>
</reference>
<evidence type="ECO:0000313" key="4">
    <source>
        <dbReference type="Proteomes" id="UP000756132"/>
    </source>
</evidence>
<dbReference type="EMBL" id="CP090169">
    <property type="protein sequence ID" value="UJO20011.1"/>
    <property type="molecule type" value="Genomic_DNA"/>
</dbReference>
<dbReference type="InterPro" id="IPR002347">
    <property type="entry name" value="SDR_fam"/>
</dbReference>
<organism evidence="3 4">
    <name type="scientific">Passalora fulva</name>
    <name type="common">Tomato leaf mold</name>
    <name type="synonym">Cladosporium fulvum</name>
    <dbReference type="NCBI Taxonomy" id="5499"/>
    <lineage>
        <taxon>Eukaryota</taxon>
        <taxon>Fungi</taxon>
        <taxon>Dikarya</taxon>
        <taxon>Ascomycota</taxon>
        <taxon>Pezizomycotina</taxon>
        <taxon>Dothideomycetes</taxon>
        <taxon>Dothideomycetidae</taxon>
        <taxon>Mycosphaerellales</taxon>
        <taxon>Mycosphaerellaceae</taxon>
        <taxon>Fulvia</taxon>
    </lineage>
</organism>
<dbReference type="RefSeq" id="XP_047764377.1">
    <property type="nucleotide sequence ID" value="XM_047909738.1"/>
</dbReference>
<dbReference type="GeneID" id="71990468"/>
<protein>
    <submittedName>
        <fullName evidence="3">Short-chain dehydrogenase/reductase</fullName>
    </submittedName>
</protein>
<evidence type="ECO:0000256" key="2">
    <source>
        <dbReference type="ARBA" id="ARBA00023002"/>
    </source>
</evidence>
<dbReference type="SUPFAM" id="SSF51735">
    <property type="entry name" value="NAD(P)-binding Rossmann-fold domains"/>
    <property type="match status" value="1"/>
</dbReference>
<keyword evidence="4" id="KW-1185">Reference proteome</keyword>
<dbReference type="PANTHER" id="PTHR42760:SF83">
    <property type="entry name" value="(3R)-3-HYDROXYACYL-COA DEHYDROGENASE"/>
    <property type="match status" value="1"/>
</dbReference>
<dbReference type="AlphaFoldDB" id="A0A9Q8PCN7"/>
<gene>
    <name evidence="3" type="ORF">CLAFUR5_10590</name>
</gene>
<dbReference type="Proteomes" id="UP000756132">
    <property type="component" value="Chromosome 7"/>
</dbReference>
<dbReference type="OrthoDB" id="3637222at2759"/>
<dbReference type="KEGG" id="ffu:CLAFUR5_10590"/>
<sequence length="243" mass="26225">MSIIERSAPINLQYRICVVTSASSPLGVVISKTLLKANAFVLGVDTQPIDPSLNAGLGTHFQFEQRDVQDVQTPKQLIEAVKEKFGLENIDALVNTVGKQSEVIGLGELSRAIGQVMAEQRKGTIVNVPGDVEGKDEEQHRRVLDLTQDVARELGSGDIRCNAVVLQAPTNAGQHQSAKAYEEAKTHMKTLMNTEKVKDAPGSTRAAPMMYDVGNVTLFLAGDMSSNIRSSAVLTDGSYTELM</sequence>
<dbReference type="PANTHER" id="PTHR42760">
    <property type="entry name" value="SHORT-CHAIN DEHYDROGENASES/REDUCTASES FAMILY MEMBER"/>
    <property type="match status" value="1"/>
</dbReference>
<dbReference type="GO" id="GO:0016616">
    <property type="term" value="F:oxidoreductase activity, acting on the CH-OH group of donors, NAD or NADP as acceptor"/>
    <property type="evidence" value="ECO:0007669"/>
    <property type="project" value="TreeGrafter"/>
</dbReference>
<reference evidence="3" key="1">
    <citation type="submission" date="2021-12" db="EMBL/GenBank/DDBJ databases">
        <authorList>
            <person name="Zaccaron A."/>
            <person name="Stergiopoulos I."/>
        </authorList>
    </citation>
    <scope>NUCLEOTIDE SEQUENCE</scope>
    <source>
        <strain evidence="3">Race5_Kim</strain>
    </source>
</reference>
<keyword evidence="2" id="KW-0560">Oxidoreductase</keyword>
<evidence type="ECO:0000256" key="1">
    <source>
        <dbReference type="ARBA" id="ARBA00006484"/>
    </source>
</evidence>
<dbReference type="GO" id="GO:0006633">
    <property type="term" value="P:fatty acid biosynthetic process"/>
    <property type="evidence" value="ECO:0007669"/>
    <property type="project" value="TreeGrafter"/>
</dbReference>
<comment type="similarity">
    <text evidence="1">Belongs to the short-chain dehydrogenases/reductases (SDR) family.</text>
</comment>
<accession>A0A9Q8PCN7</accession>
<proteinExistence type="inferred from homology"/>